<gene>
    <name evidence="2" type="ORF">NKR23_g12132</name>
</gene>
<proteinExistence type="predicted"/>
<dbReference type="GO" id="GO:0005504">
    <property type="term" value="F:fatty acid binding"/>
    <property type="evidence" value="ECO:0007669"/>
    <property type="project" value="TreeGrafter"/>
</dbReference>
<dbReference type="PANTHER" id="PTHR10909">
    <property type="entry name" value="ELECTRON TRANSPORT OXIDOREDUCTASE"/>
    <property type="match status" value="1"/>
</dbReference>
<dbReference type="GO" id="GO:0055088">
    <property type="term" value="P:lipid homeostasis"/>
    <property type="evidence" value="ECO:0007669"/>
    <property type="project" value="TreeGrafter"/>
</dbReference>
<accession>A0AA38VGF4</accession>
<dbReference type="InterPro" id="IPR012258">
    <property type="entry name" value="Acyl-CoA_oxidase"/>
</dbReference>
<dbReference type="Pfam" id="PF22924">
    <property type="entry name" value="ACOX_C_alpha1"/>
    <property type="match status" value="1"/>
</dbReference>
<dbReference type="GO" id="GO:0005777">
    <property type="term" value="C:peroxisome"/>
    <property type="evidence" value="ECO:0007669"/>
    <property type="project" value="InterPro"/>
</dbReference>
<dbReference type="InterPro" id="IPR036250">
    <property type="entry name" value="AcylCo_DH-like_C"/>
</dbReference>
<dbReference type="PANTHER" id="PTHR10909:SF382">
    <property type="entry name" value="ACYL-COENZYME A OXIDASE"/>
    <property type="match status" value="1"/>
</dbReference>
<dbReference type="Gene3D" id="1.20.140.10">
    <property type="entry name" value="Butyryl-CoA Dehydrogenase, subunit A, domain 3"/>
    <property type="match status" value="1"/>
</dbReference>
<dbReference type="Gene3D" id="2.40.110.10">
    <property type="entry name" value="Butyryl-CoA Dehydrogenase, subunit A, domain 2"/>
    <property type="match status" value="1"/>
</dbReference>
<dbReference type="Proteomes" id="UP001174694">
    <property type="component" value="Unassembled WGS sequence"/>
</dbReference>
<reference evidence="2" key="1">
    <citation type="submission" date="2022-07" db="EMBL/GenBank/DDBJ databases">
        <title>Fungi with potential for degradation of polypropylene.</title>
        <authorList>
            <person name="Gostincar C."/>
        </authorList>
    </citation>
    <scope>NUCLEOTIDE SEQUENCE</scope>
    <source>
        <strain evidence="2">EXF-13308</strain>
    </source>
</reference>
<dbReference type="GO" id="GO:0033540">
    <property type="term" value="P:fatty acid beta-oxidation using acyl-CoA oxidase"/>
    <property type="evidence" value="ECO:0007669"/>
    <property type="project" value="TreeGrafter"/>
</dbReference>
<keyword evidence="3" id="KW-1185">Reference proteome</keyword>
<dbReference type="InterPro" id="IPR055060">
    <property type="entry name" value="ACOX_C_alpha1"/>
</dbReference>
<feature type="domain" description="Acyl-CoA oxidase C-alpha1" evidence="1">
    <location>
        <begin position="262"/>
        <end position="396"/>
    </location>
</feature>
<dbReference type="GO" id="GO:0071949">
    <property type="term" value="F:FAD binding"/>
    <property type="evidence" value="ECO:0007669"/>
    <property type="project" value="InterPro"/>
</dbReference>
<dbReference type="InterPro" id="IPR046373">
    <property type="entry name" value="Acyl-CoA_Oxase/DH_mid-dom_sf"/>
</dbReference>
<dbReference type="SUPFAM" id="SSF47203">
    <property type="entry name" value="Acyl-CoA dehydrogenase C-terminal domain-like"/>
    <property type="match status" value="1"/>
</dbReference>
<comment type="caution">
    <text evidence="2">The sequence shown here is derived from an EMBL/GenBank/DDBJ whole genome shotgun (WGS) entry which is preliminary data.</text>
</comment>
<dbReference type="AlphaFoldDB" id="A0AA38VGF4"/>
<dbReference type="EMBL" id="JANBVO010000084">
    <property type="protein sequence ID" value="KAJ9130590.1"/>
    <property type="molecule type" value="Genomic_DNA"/>
</dbReference>
<evidence type="ECO:0000313" key="2">
    <source>
        <dbReference type="EMBL" id="KAJ9130590.1"/>
    </source>
</evidence>
<evidence type="ECO:0000259" key="1">
    <source>
        <dbReference type="Pfam" id="PF22924"/>
    </source>
</evidence>
<dbReference type="SUPFAM" id="SSF56645">
    <property type="entry name" value="Acyl-CoA dehydrogenase NM domain-like"/>
    <property type="match status" value="1"/>
</dbReference>
<sequence>MTFSRSMLSRDLWSVSRDRDVRPPAEKIQLHYGRAKAICEASGLTVSDVVHLTSKFWDFHFDRVIAARDMTAFIIATIHLNLCVGTIGAFVDNRPDLLPILAKLERFEVCGEFMLTEFGHGLDARNLETTAHMCSDGSFDLHTPTLAAAKAMPPTTPEAGVPRVAVVFARLMIDGDDVGVRPFLVWLNDAVGMRPGVTSRALPIRPGTKPLDHSITSFDHVHLPRGALLGSVSPPDNIRSDFLKQIWRVSVGTLSLSIMGVSALKVGSYIAARYSQQRLVENTSTGKRVPIFTFSTQQEPIIRGLVSSKVLDVYARWTVGEFMNRSLDQRVRHGLATVFKALVMRSVKTLDELVHRCGWQGLFNHNQIAELALTIQGNSIAEGDTLVLCIRLASELLLGRYALHAPKEREGLLAKYEQGIFGEAREKLAGMPGGHRGREFDRYILPMCGQLVGALGQRMAYEAAKSSGLDHAILEFFEISCIANDLSWYNENAGLTRSKAADRQARALRNVLPLLPQLLDESEVATYVTASIINEKESEDFVMGLPKFEDDGGRRLPEETHGEAKL</sequence>
<organism evidence="2 3">
    <name type="scientific">Pleurostoma richardsiae</name>
    <dbReference type="NCBI Taxonomy" id="41990"/>
    <lineage>
        <taxon>Eukaryota</taxon>
        <taxon>Fungi</taxon>
        <taxon>Dikarya</taxon>
        <taxon>Ascomycota</taxon>
        <taxon>Pezizomycotina</taxon>
        <taxon>Sordariomycetes</taxon>
        <taxon>Sordariomycetidae</taxon>
        <taxon>Calosphaeriales</taxon>
        <taxon>Pleurostomataceae</taxon>
        <taxon>Pleurostoma</taxon>
    </lineage>
</organism>
<protein>
    <submittedName>
        <fullName evidence="2">Acyloxidase</fullName>
    </submittedName>
</protein>
<dbReference type="GO" id="GO:0003997">
    <property type="term" value="F:acyl-CoA oxidase activity"/>
    <property type="evidence" value="ECO:0007669"/>
    <property type="project" value="InterPro"/>
</dbReference>
<evidence type="ECO:0000313" key="3">
    <source>
        <dbReference type="Proteomes" id="UP001174694"/>
    </source>
</evidence>
<dbReference type="InterPro" id="IPR009100">
    <property type="entry name" value="AcylCoA_DH/oxidase_NM_dom_sf"/>
</dbReference>
<name>A0AA38VGF4_9PEZI</name>